<gene>
    <name evidence="3" type="ORF">RQX22_12205</name>
</gene>
<protein>
    <submittedName>
        <fullName evidence="3">Amidohydrolase family protein</fullName>
    </submittedName>
</protein>
<dbReference type="PANTHER" id="PTHR43135">
    <property type="entry name" value="ALPHA-D-RIBOSE 1-METHYLPHOSPHONATE 5-TRIPHOSPHATE DIPHOSPHATASE"/>
    <property type="match status" value="1"/>
</dbReference>
<evidence type="ECO:0000259" key="2">
    <source>
        <dbReference type="Pfam" id="PF01979"/>
    </source>
</evidence>
<feature type="chain" id="PRO_5046393195" evidence="1">
    <location>
        <begin position="22"/>
        <end position="431"/>
    </location>
</feature>
<name>A0ABU3Q8I2_9SPHN</name>
<dbReference type="InterPro" id="IPR006680">
    <property type="entry name" value="Amidohydro-rel"/>
</dbReference>
<evidence type="ECO:0000313" key="3">
    <source>
        <dbReference type="EMBL" id="MDT9599715.1"/>
    </source>
</evidence>
<keyword evidence="1" id="KW-0732">Signal</keyword>
<reference evidence="3 4" key="1">
    <citation type="submission" date="2023-05" db="EMBL/GenBank/DDBJ databases">
        <authorList>
            <person name="Guo Y."/>
        </authorList>
    </citation>
    <scope>NUCLEOTIDE SEQUENCE [LARGE SCALE GENOMIC DNA]</scope>
    <source>
        <strain evidence="3 4">GR2756</strain>
    </source>
</reference>
<feature type="signal peptide" evidence="1">
    <location>
        <begin position="1"/>
        <end position="21"/>
    </location>
</feature>
<dbReference type="Proteomes" id="UP001259572">
    <property type="component" value="Unassembled WGS sequence"/>
</dbReference>
<keyword evidence="4" id="KW-1185">Reference proteome</keyword>
<dbReference type="InterPro" id="IPR051781">
    <property type="entry name" value="Metallo-dep_Hydrolase"/>
</dbReference>
<dbReference type="SUPFAM" id="SSF51556">
    <property type="entry name" value="Metallo-dependent hydrolases"/>
    <property type="match status" value="1"/>
</dbReference>
<dbReference type="InterPro" id="IPR011059">
    <property type="entry name" value="Metal-dep_hydrolase_composite"/>
</dbReference>
<feature type="domain" description="Amidohydrolase-related" evidence="2">
    <location>
        <begin position="75"/>
        <end position="424"/>
    </location>
</feature>
<dbReference type="Gene3D" id="2.30.40.10">
    <property type="entry name" value="Urease, subunit C, domain 1"/>
    <property type="match status" value="1"/>
</dbReference>
<organism evidence="3 4">
    <name type="scientific">Sphingosinicella rhizophila</name>
    <dbReference type="NCBI Taxonomy" id="3050082"/>
    <lineage>
        <taxon>Bacteria</taxon>
        <taxon>Pseudomonadati</taxon>
        <taxon>Pseudomonadota</taxon>
        <taxon>Alphaproteobacteria</taxon>
        <taxon>Sphingomonadales</taxon>
        <taxon>Sphingosinicellaceae</taxon>
        <taxon>Sphingosinicella</taxon>
    </lineage>
</organism>
<evidence type="ECO:0000256" key="1">
    <source>
        <dbReference type="SAM" id="SignalP"/>
    </source>
</evidence>
<dbReference type="EMBL" id="JAVUPU010000005">
    <property type="protein sequence ID" value="MDT9599715.1"/>
    <property type="molecule type" value="Genomic_DNA"/>
</dbReference>
<dbReference type="PANTHER" id="PTHR43135:SF3">
    <property type="entry name" value="ALPHA-D-RIBOSE 1-METHYLPHOSPHONATE 5-TRIPHOSPHATE DIPHOSPHATASE"/>
    <property type="match status" value="1"/>
</dbReference>
<dbReference type="RefSeq" id="WP_315726802.1">
    <property type="nucleotide sequence ID" value="NZ_JAVUPU010000005.1"/>
</dbReference>
<dbReference type="Gene3D" id="3.20.20.140">
    <property type="entry name" value="Metal-dependent hydrolases"/>
    <property type="match status" value="1"/>
</dbReference>
<dbReference type="SUPFAM" id="SSF51338">
    <property type="entry name" value="Composite domain of metallo-dependent hydrolases"/>
    <property type="match status" value="1"/>
</dbReference>
<dbReference type="Pfam" id="PF01979">
    <property type="entry name" value="Amidohydro_1"/>
    <property type="match status" value="1"/>
</dbReference>
<dbReference type="InterPro" id="IPR032466">
    <property type="entry name" value="Metal_Hydrolase"/>
</dbReference>
<accession>A0ABU3Q8I2</accession>
<proteinExistence type="predicted"/>
<dbReference type="InterPro" id="IPR057744">
    <property type="entry name" value="OTAase-like"/>
</dbReference>
<comment type="caution">
    <text evidence="3">The sequence shown here is derived from an EMBL/GenBank/DDBJ whole genome shotgun (WGS) entry which is preliminary data.</text>
</comment>
<sequence length="431" mass="44508">MMRLRLAALLLAFAPIAAAQAQPGETYIHAGRLLADPASGRVDKEKTIVVSGGRIVAIRDGYQGTGDVVDLRDAFVLPGLIDSHVHILGESGVGQELDSFKKTSADLLVDGLIFARRTLEAGFTTVVDLGADPDAIFALRDGVAAGKIDGPRIIAGGFVGAHGGHGDVHGYRADILKLFQSPYLCSGADDCVRAVRQAVQRGADVIKTASTGGVMSNTAAGLSQQMTDAELSAIVTTAHGLGRQVASHAHAADGINAALRAGVDSIEHGTYLDATSVRLAKASGAYLVPTLLAGDTVMHDAQDPNSWMPPAVRAKALQVGPNMIAGTRRAHEGGMKIAFGTDSGVSKHGINAREFGLLIKAGLTPIEAIRSATVWGAAHNKMSDQIGSLEAGKAADIIAVRGDPLTDVTELERVGFVMKGGKVVKSAAAGQ</sequence>
<dbReference type="CDD" id="cd01299">
    <property type="entry name" value="Met_dep_hydrolase_A"/>
    <property type="match status" value="1"/>
</dbReference>
<evidence type="ECO:0000313" key="4">
    <source>
        <dbReference type="Proteomes" id="UP001259572"/>
    </source>
</evidence>